<sequence length="118" mass="12082">MTQKAHQMTRILPALGAAVVIVLLVALGLRGPGPAPVLPGGLAAPHHDLAELALPAGQAVLERVLAPAGPDGPLPDGVAPVRQLRPARTRRASLAAPCALSRRRHLTATPRAPPSRPA</sequence>
<feature type="region of interest" description="Disordered" evidence="1">
    <location>
        <begin position="90"/>
        <end position="118"/>
    </location>
</feature>
<accession>A0A1G5EX04</accession>
<evidence type="ECO:0000256" key="1">
    <source>
        <dbReference type="SAM" id="MobiDB-lite"/>
    </source>
</evidence>
<name>A0A1G5EX04_9RHOB</name>
<dbReference type="STRING" id="336292.SAMN05660710_01270"/>
<dbReference type="EMBL" id="FMVT01000003">
    <property type="protein sequence ID" value="SCY31502.1"/>
    <property type="molecule type" value="Genomic_DNA"/>
</dbReference>
<evidence type="ECO:0000313" key="2">
    <source>
        <dbReference type="EMBL" id="SCY31502.1"/>
    </source>
</evidence>
<evidence type="ECO:0000313" key="3">
    <source>
        <dbReference type="Proteomes" id="UP000199502"/>
    </source>
</evidence>
<reference evidence="2 3" key="1">
    <citation type="submission" date="2016-10" db="EMBL/GenBank/DDBJ databases">
        <authorList>
            <person name="de Groot N.N."/>
        </authorList>
    </citation>
    <scope>NUCLEOTIDE SEQUENCE [LARGE SCALE GENOMIC DNA]</scope>
    <source>
        <strain evidence="2 3">CGMCC 1.8925</strain>
    </source>
</reference>
<gene>
    <name evidence="2" type="ORF">SAMN05660710_01270</name>
</gene>
<proteinExistence type="predicted"/>
<keyword evidence="3" id="KW-1185">Reference proteome</keyword>
<dbReference type="AlphaFoldDB" id="A0A1G5EX04"/>
<organism evidence="2 3">
    <name type="scientific">Paracoccus tibetensis</name>
    <dbReference type="NCBI Taxonomy" id="336292"/>
    <lineage>
        <taxon>Bacteria</taxon>
        <taxon>Pseudomonadati</taxon>
        <taxon>Pseudomonadota</taxon>
        <taxon>Alphaproteobacteria</taxon>
        <taxon>Rhodobacterales</taxon>
        <taxon>Paracoccaceae</taxon>
        <taxon>Paracoccus</taxon>
    </lineage>
</organism>
<protein>
    <submittedName>
        <fullName evidence="2">Uncharacterized protein</fullName>
    </submittedName>
</protein>
<dbReference type="Proteomes" id="UP000199502">
    <property type="component" value="Unassembled WGS sequence"/>
</dbReference>